<dbReference type="Proteomes" id="UP001227126">
    <property type="component" value="Unassembled WGS sequence"/>
</dbReference>
<gene>
    <name evidence="2" type="ORF">QO034_17775</name>
</gene>
<name>A0ABT7FIH8_9RHOB</name>
<dbReference type="SUPFAM" id="SSF54593">
    <property type="entry name" value="Glyoxalase/Bleomycin resistance protein/Dihydroxybiphenyl dioxygenase"/>
    <property type="match status" value="1"/>
</dbReference>
<reference evidence="2 3" key="1">
    <citation type="submission" date="2023-05" db="EMBL/GenBank/DDBJ databases">
        <title>Sedimentitalea sp. nov. JM2-8.</title>
        <authorList>
            <person name="Huang J."/>
        </authorList>
    </citation>
    <scope>NUCLEOTIDE SEQUENCE [LARGE SCALE GENOMIC DNA]</scope>
    <source>
        <strain evidence="2 3">JM2-8</strain>
    </source>
</reference>
<comment type="caution">
    <text evidence="2">The sequence shown here is derived from an EMBL/GenBank/DDBJ whole genome shotgun (WGS) entry which is preliminary data.</text>
</comment>
<dbReference type="Gene3D" id="3.10.180.10">
    <property type="entry name" value="2,3-Dihydroxybiphenyl 1,2-Dioxygenase, domain 1"/>
    <property type="match status" value="1"/>
</dbReference>
<dbReference type="Pfam" id="PF13468">
    <property type="entry name" value="Glyoxalase_3"/>
    <property type="match status" value="1"/>
</dbReference>
<dbReference type="EMBL" id="JASNJE010000027">
    <property type="protein sequence ID" value="MDK3074942.1"/>
    <property type="molecule type" value="Genomic_DNA"/>
</dbReference>
<evidence type="ECO:0000313" key="3">
    <source>
        <dbReference type="Proteomes" id="UP001227126"/>
    </source>
</evidence>
<proteinExistence type="predicted"/>
<evidence type="ECO:0000259" key="1">
    <source>
        <dbReference type="Pfam" id="PF13468"/>
    </source>
</evidence>
<protein>
    <submittedName>
        <fullName evidence="2">VOC family protein</fullName>
    </submittedName>
</protein>
<sequence length="203" mass="21681">MIRLDHIAVAGATLAEAVDWVECALGVPLQPGGKHGLFGTHNRLLGLSDALYLEAIAVDPAAPPPGRARWFGLDRFSGPARLTNWICATDDMDAVLARLPGAGRPVPLARGDLRWTMAVPDDGMLPFDNLHPALICWSTPTHPSATLARSGCRLRRLLVSHPQADALADILQPVLADTRVVLEPGAPGLLAEMETPHGIKVLR</sequence>
<dbReference type="InterPro" id="IPR029068">
    <property type="entry name" value="Glyas_Bleomycin-R_OHBP_Dase"/>
</dbReference>
<evidence type="ECO:0000313" key="2">
    <source>
        <dbReference type="EMBL" id="MDK3074942.1"/>
    </source>
</evidence>
<feature type="domain" description="Glyoxalase-like" evidence="1">
    <location>
        <begin position="4"/>
        <end position="174"/>
    </location>
</feature>
<dbReference type="InterPro" id="IPR025870">
    <property type="entry name" value="Glyoxalase-like_dom"/>
</dbReference>
<accession>A0ABT7FIH8</accession>
<dbReference type="RefSeq" id="WP_284486870.1">
    <property type="nucleotide sequence ID" value="NZ_JASNJE010000027.1"/>
</dbReference>
<organism evidence="2 3">
    <name type="scientific">Sedimentitalea xiamensis</name>
    <dbReference type="NCBI Taxonomy" id="3050037"/>
    <lineage>
        <taxon>Bacteria</taxon>
        <taxon>Pseudomonadati</taxon>
        <taxon>Pseudomonadota</taxon>
        <taxon>Alphaproteobacteria</taxon>
        <taxon>Rhodobacterales</taxon>
        <taxon>Paracoccaceae</taxon>
        <taxon>Sedimentitalea</taxon>
    </lineage>
</organism>
<keyword evidence="3" id="KW-1185">Reference proteome</keyword>